<dbReference type="AlphaFoldDB" id="A0A6J4TZU3"/>
<feature type="region of interest" description="Disordered" evidence="1">
    <location>
        <begin position="1"/>
        <end position="214"/>
    </location>
</feature>
<dbReference type="EMBL" id="CADCVM010000513">
    <property type="protein sequence ID" value="CAA9534896.1"/>
    <property type="molecule type" value="Genomic_DNA"/>
</dbReference>
<evidence type="ECO:0000313" key="2">
    <source>
        <dbReference type="EMBL" id="CAA9534896.1"/>
    </source>
</evidence>
<dbReference type="EC" id="2.-.-.-" evidence="2"/>
<proteinExistence type="predicted"/>
<feature type="compositionally biased region" description="Low complexity" evidence="1">
    <location>
        <begin position="26"/>
        <end position="40"/>
    </location>
</feature>
<feature type="compositionally biased region" description="Basic residues" evidence="1">
    <location>
        <begin position="155"/>
        <end position="167"/>
    </location>
</feature>
<feature type="compositionally biased region" description="Basic residues" evidence="1">
    <location>
        <begin position="265"/>
        <end position="275"/>
    </location>
</feature>
<protein>
    <submittedName>
        <fullName evidence="2">Polyphosphate kinase 2</fullName>
        <ecNumber evidence="2">2.-.-.-</ecNumber>
    </submittedName>
</protein>
<reference evidence="2" key="1">
    <citation type="submission" date="2020-02" db="EMBL/GenBank/DDBJ databases">
        <authorList>
            <person name="Meier V. D."/>
        </authorList>
    </citation>
    <scope>NUCLEOTIDE SEQUENCE</scope>
    <source>
        <strain evidence="2">AVDCRST_MAG05</strain>
    </source>
</reference>
<name>A0A6J4TZU3_9ACTN</name>
<sequence length="297" mass="32828">GSGEQHGKRRAIHGGAGEVGRRRSTPRAGLPALPRRAGGAPVAGGRGPRRERALRKEKGRRQGVGGAAPAHTGLTGAVVRRERAGSTRRSAGHGHRGERRHHQARLRRGQPPRVSHLFVQGALGRGGQPRFSVALPQERAGEGQDRHLQPLPLRGRARGKGQGHRARGGVARALRPDQRVRAQPHPQRHRRPQVLSPHLQRRAEAPPRIPPRRPGQALEVLEERHQGARLLGRLPGRLRGRHKRVLHRARPLVRRARQQKVVPQPRRRPHHRRHPRSDGPALPPGRTGPGERDHSGL</sequence>
<feature type="non-terminal residue" evidence="2">
    <location>
        <position position="297"/>
    </location>
</feature>
<accession>A0A6J4TZU3</accession>
<evidence type="ECO:0000256" key="1">
    <source>
        <dbReference type="SAM" id="MobiDB-lite"/>
    </source>
</evidence>
<organism evidence="2">
    <name type="scientific">uncultured Rubrobacteraceae bacterium</name>
    <dbReference type="NCBI Taxonomy" id="349277"/>
    <lineage>
        <taxon>Bacteria</taxon>
        <taxon>Bacillati</taxon>
        <taxon>Actinomycetota</taxon>
        <taxon>Rubrobacteria</taxon>
        <taxon>Rubrobacterales</taxon>
        <taxon>Rubrobacteraceae</taxon>
        <taxon>environmental samples</taxon>
    </lineage>
</organism>
<feature type="compositionally biased region" description="Basic residues" evidence="1">
    <location>
        <begin position="236"/>
        <end position="258"/>
    </location>
</feature>
<keyword evidence="2" id="KW-0418">Kinase</keyword>
<keyword evidence="2" id="KW-0808">Transferase</keyword>
<feature type="compositionally biased region" description="Basic residues" evidence="1">
    <location>
        <begin position="90"/>
        <end position="110"/>
    </location>
</feature>
<feature type="compositionally biased region" description="Basic and acidic residues" evidence="1">
    <location>
        <begin position="139"/>
        <end position="148"/>
    </location>
</feature>
<feature type="non-terminal residue" evidence="2">
    <location>
        <position position="1"/>
    </location>
</feature>
<feature type="region of interest" description="Disordered" evidence="1">
    <location>
        <begin position="231"/>
        <end position="297"/>
    </location>
</feature>
<gene>
    <name evidence="2" type="ORF">AVDCRST_MAG05-4757</name>
</gene>
<dbReference type="GO" id="GO:0016301">
    <property type="term" value="F:kinase activity"/>
    <property type="evidence" value="ECO:0007669"/>
    <property type="project" value="UniProtKB-KW"/>
</dbReference>